<feature type="region of interest" description="Disordered" evidence="1">
    <location>
        <begin position="402"/>
        <end position="449"/>
    </location>
</feature>
<gene>
    <name evidence="2" type="ORF">K402DRAFT_319996</name>
</gene>
<evidence type="ECO:0000313" key="3">
    <source>
        <dbReference type="Proteomes" id="UP000800041"/>
    </source>
</evidence>
<dbReference type="GO" id="GO:0007059">
    <property type="term" value="P:chromosome segregation"/>
    <property type="evidence" value="ECO:0007669"/>
    <property type="project" value="InterPro"/>
</dbReference>
<feature type="non-terminal residue" evidence="2">
    <location>
        <position position="518"/>
    </location>
</feature>
<dbReference type="AlphaFoldDB" id="A0A6G1H053"/>
<dbReference type="InterPro" id="IPR007902">
    <property type="entry name" value="Chl4/mis15/CENP-N"/>
</dbReference>
<reference evidence="2" key="1">
    <citation type="journal article" date="2020" name="Stud. Mycol.">
        <title>101 Dothideomycetes genomes: a test case for predicting lifestyles and emergence of pathogens.</title>
        <authorList>
            <person name="Haridas S."/>
            <person name="Albert R."/>
            <person name="Binder M."/>
            <person name="Bloem J."/>
            <person name="Labutti K."/>
            <person name="Salamov A."/>
            <person name="Andreopoulos B."/>
            <person name="Baker S."/>
            <person name="Barry K."/>
            <person name="Bills G."/>
            <person name="Bluhm B."/>
            <person name="Cannon C."/>
            <person name="Castanera R."/>
            <person name="Culley D."/>
            <person name="Daum C."/>
            <person name="Ezra D."/>
            <person name="Gonzalez J."/>
            <person name="Henrissat B."/>
            <person name="Kuo A."/>
            <person name="Liang C."/>
            <person name="Lipzen A."/>
            <person name="Lutzoni F."/>
            <person name="Magnuson J."/>
            <person name="Mondo S."/>
            <person name="Nolan M."/>
            <person name="Ohm R."/>
            <person name="Pangilinan J."/>
            <person name="Park H.-J."/>
            <person name="Ramirez L."/>
            <person name="Alfaro M."/>
            <person name="Sun H."/>
            <person name="Tritt A."/>
            <person name="Yoshinaga Y."/>
            <person name="Zwiers L.-H."/>
            <person name="Turgeon B."/>
            <person name="Goodwin S."/>
            <person name="Spatafora J."/>
            <person name="Crous P."/>
            <person name="Grigoriev I."/>
        </authorList>
    </citation>
    <scope>NUCLEOTIDE SEQUENCE</scope>
    <source>
        <strain evidence="2">CBS 113979</strain>
    </source>
</reference>
<proteinExistence type="predicted"/>
<dbReference type="EMBL" id="ML977156">
    <property type="protein sequence ID" value="KAF1986596.1"/>
    <property type="molecule type" value="Genomic_DNA"/>
</dbReference>
<dbReference type="OrthoDB" id="6585699at2759"/>
<organism evidence="2 3">
    <name type="scientific">Aulographum hederae CBS 113979</name>
    <dbReference type="NCBI Taxonomy" id="1176131"/>
    <lineage>
        <taxon>Eukaryota</taxon>
        <taxon>Fungi</taxon>
        <taxon>Dikarya</taxon>
        <taxon>Ascomycota</taxon>
        <taxon>Pezizomycotina</taxon>
        <taxon>Dothideomycetes</taxon>
        <taxon>Pleosporomycetidae</taxon>
        <taxon>Aulographales</taxon>
        <taxon>Aulographaceae</taxon>
    </lineage>
</organism>
<dbReference type="Gene3D" id="3.10.20.720">
    <property type="match status" value="1"/>
</dbReference>
<sequence length="518" mass="57712">MAPRKQLSIPTTATLPHRHRLHPTSRDVYKTLSRLSRSSLIELAVEWLEDHNLDLCGPYMLTDEEDDGDGGDAPYEPVQSVEELREIYQEFQDRKGTKREIVDRIMEGDWRQGVTLYQHAMAEARFLIDHPSSQRWNTLKLSKRGEKEEAPDEDIMDSKQGHLPRFHAHTFLLNLQRQISSMAKAHYYITRVKDLGVALLRVFILDSPYNTQRSLTEMVVPKSGATEGSKSIFLIFPDGSPFVYVSLASATAQVTGVEGRSLQKIVLEAVPKAFSKPQARYSLQTTSLAAKSLQGLLSLRGSGRSNAAAGGWSIFAEDSFGHSALNYSKPAVKEESPPDIGDEDKENVHPNIMRNKRSLDLPSDQDPKRLRKIAAGRFGVSALETDGRGIDRFDVRIDDPFTNPSELLNQPLGIHSATRTAETTTSSENTQSRGHKSRPSLLDKAAVDDEEERIDDSLQSIIDDEWKPDVRLSFQGSHVFAGIRQLVEQGVVDGVRMPGWMTGEAGVSVGVVKRGKIM</sequence>
<keyword evidence="3" id="KW-1185">Reference proteome</keyword>
<dbReference type="Proteomes" id="UP000800041">
    <property type="component" value="Unassembled WGS sequence"/>
</dbReference>
<evidence type="ECO:0000313" key="2">
    <source>
        <dbReference type="EMBL" id="KAF1986596.1"/>
    </source>
</evidence>
<feature type="region of interest" description="Disordered" evidence="1">
    <location>
        <begin position="331"/>
        <end position="366"/>
    </location>
</feature>
<feature type="compositionally biased region" description="Low complexity" evidence="1">
    <location>
        <begin position="416"/>
        <end position="432"/>
    </location>
</feature>
<evidence type="ECO:0000256" key="1">
    <source>
        <dbReference type="SAM" id="MobiDB-lite"/>
    </source>
</evidence>
<accession>A0A6G1H053</accession>
<dbReference type="GO" id="GO:0034080">
    <property type="term" value="P:CENP-A containing chromatin assembly"/>
    <property type="evidence" value="ECO:0007669"/>
    <property type="project" value="InterPro"/>
</dbReference>
<name>A0A6G1H053_9PEZI</name>
<protein>
    <submittedName>
        <fullName evidence="2">CHL4-domain-containing protein</fullName>
    </submittedName>
</protein>
<dbReference type="Pfam" id="PF05238">
    <property type="entry name" value="CENP-N"/>
    <property type="match status" value="1"/>
</dbReference>